<dbReference type="AlphaFoldDB" id="A0A5C6CNZ4"/>
<dbReference type="Proteomes" id="UP000316304">
    <property type="component" value="Unassembled WGS sequence"/>
</dbReference>
<evidence type="ECO:0000313" key="2">
    <source>
        <dbReference type="Proteomes" id="UP000316304"/>
    </source>
</evidence>
<evidence type="ECO:0008006" key="3">
    <source>
        <dbReference type="Google" id="ProtNLM"/>
    </source>
</evidence>
<name>A0A5C6CNZ4_9BACT</name>
<protein>
    <recommendedName>
        <fullName evidence="3">Sporadically distributed protein, TIGR04141 family</fullName>
    </recommendedName>
</protein>
<dbReference type="EMBL" id="SJPT01000002">
    <property type="protein sequence ID" value="TWU25101.1"/>
    <property type="molecule type" value="Genomic_DNA"/>
</dbReference>
<dbReference type="Pfam" id="PF19614">
    <property type="entry name" value="DUF6119"/>
    <property type="match status" value="1"/>
</dbReference>
<dbReference type="InterPro" id="IPR026487">
    <property type="entry name" value="CHP04141"/>
</dbReference>
<keyword evidence="2" id="KW-1185">Reference proteome</keyword>
<dbReference type="RefSeq" id="WP_146593791.1">
    <property type="nucleotide sequence ID" value="NZ_SJPT01000002.1"/>
</dbReference>
<organism evidence="1 2">
    <name type="scientific">Novipirellula galeiformis</name>
    <dbReference type="NCBI Taxonomy" id="2528004"/>
    <lineage>
        <taxon>Bacteria</taxon>
        <taxon>Pseudomonadati</taxon>
        <taxon>Planctomycetota</taxon>
        <taxon>Planctomycetia</taxon>
        <taxon>Pirellulales</taxon>
        <taxon>Pirellulaceae</taxon>
        <taxon>Novipirellula</taxon>
    </lineage>
</organism>
<sequence length="531" mass="58794">MATKGIPTAKLNVLLLKAKCKSFKDALRDGHTLAETKLKSTIGVASTLYTKTPHQNPPSWAKFLRPIAKGELRLGNASSSAILFVKSAGRIFAFCFGQGRSELKNDIAEPAFGLKVALNTVDAAKLRSADARTLEHGVTTRRLQTSRNADQTAFGFDVSRELLRQIAGQPDDPTIGTKVVGTDALTLHARITAGGLGKKCEQLLKAYQSKKYKDQFEWVDHLTAVNDRGIREKLDEKLVKEFTNGDRENMHLAATSIVDWEAVESFKLGGAGRTEFVDLDLETYVSQIKKLDEISLQRLKNYQVKAKFAGGTSHQRQSNIYSSLVWETRHAGKMYALVDGSWYAIDSNYAETVAKFIQAIPIPDPDHLPNTTLGEVEGDYNERAAEESDELFMLDKLLVRPEGASTSIEFCDLFSKAKQLIHVKRKTRSATLSHLFAQGVVSAELFLQDPEVRNQVKDHIRDHAPNGGFLGHIPNGRPNAGDYEVVYGIAAKPNNKWPLSLPFFSQVNLMTACKRLDALGFRYSLVLIEAS</sequence>
<reference evidence="1 2" key="1">
    <citation type="submission" date="2019-02" db="EMBL/GenBank/DDBJ databases">
        <title>Deep-cultivation of Planctomycetes and their phenomic and genomic characterization uncovers novel biology.</title>
        <authorList>
            <person name="Wiegand S."/>
            <person name="Jogler M."/>
            <person name="Boedeker C."/>
            <person name="Pinto D."/>
            <person name="Vollmers J."/>
            <person name="Rivas-Marin E."/>
            <person name="Kohn T."/>
            <person name="Peeters S.H."/>
            <person name="Heuer A."/>
            <person name="Rast P."/>
            <person name="Oberbeckmann S."/>
            <person name="Bunk B."/>
            <person name="Jeske O."/>
            <person name="Meyerdierks A."/>
            <person name="Storesund J.E."/>
            <person name="Kallscheuer N."/>
            <person name="Luecker S."/>
            <person name="Lage O.M."/>
            <person name="Pohl T."/>
            <person name="Merkel B.J."/>
            <person name="Hornburger P."/>
            <person name="Mueller R.-W."/>
            <person name="Bruemmer F."/>
            <person name="Labrenz M."/>
            <person name="Spormann A.M."/>
            <person name="Op Den Camp H."/>
            <person name="Overmann J."/>
            <person name="Amann R."/>
            <person name="Jetten M.S.M."/>
            <person name="Mascher T."/>
            <person name="Medema M.H."/>
            <person name="Devos D.P."/>
            <person name="Kaster A.-K."/>
            <person name="Ovreas L."/>
            <person name="Rohde M."/>
            <person name="Galperin M.Y."/>
            <person name="Jogler C."/>
        </authorList>
    </citation>
    <scope>NUCLEOTIDE SEQUENCE [LARGE SCALE GENOMIC DNA]</scope>
    <source>
        <strain evidence="1 2">Pla52o</strain>
    </source>
</reference>
<gene>
    <name evidence="1" type="ORF">Pla52o_13990</name>
</gene>
<comment type="caution">
    <text evidence="1">The sequence shown here is derived from an EMBL/GenBank/DDBJ whole genome shotgun (WGS) entry which is preliminary data.</text>
</comment>
<dbReference type="OrthoDB" id="6401683at2"/>
<proteinExistence type="predicted"/>
<dbReference type="NCBIfam" id="TIGR04141">
    <property type="entry name" value="TIGR04141 family sporadically distributed protein"/>
    <property type="match status" value="1"/>
</dbReference>
<evidence type="ECO:0000313" key="1">
    <source>
        <dbReference type="EMBL" id="TWU25101.1"/>
    </source>
</evidence>
<accession>A0A5C6CNZ4</accession>